<dbReference type="AlphaFoldDB" id="A0A6F8Y901"/>
<keyword evidence="4" id="KW-1185">Reference proteome</keyword>
<feature type="compositionally biased region" description="Low complexity" evidence="1">
    <location>
        <begin position="350"/>
        <end position="364"/>
    </location>
</feature>
<accession>A0A6F8Y901</accession>
<feature type="compositionally biased region" description="Low complexity" evidence="1">
    <location>
        <begin position="260"/>
        <end position="276"/>
    </location>
</feature>
<reference evidence="3 4" key="1">
    <citation type="submission" date="2020-03" db="EMBL/GenBank/DDBJ databases">
        <title>Whole genome shotgun sequence of Phytohabitans flavus NBRC 107702.</title>
        <authorList>
            <person name="Komaki H."/>
            <person name="Tamura T."/>
        </authorList>
    </citation>
    <scope>NUCLEOTIDE SEQUENCE [LARGE SCALE GENOMIC DNA]</scope>
    <source>
        <strain evidence="3 4">NBRC 107702</strain>
    </source>
</reference>
<evidence type="ECO:0000313" key="4">
    <source>
        <dbReference type="Proteomes" id="UP000502508"/>
    </source>
</evidence>
<reference evidence="3 4" key="2">
    <citation type="submission" date="2020-03" db="EMBL/GenBank/DDBJ databases">
        <authorList>
            <person name="Ichikawa N."/>
            <person name="Kimura A."/>
            <person name="Kitahashi Y."/>
            <person name="Uohara A."/>
        </authorList>
    </citation>
    <scope>NUCLEOTIDE SEQUENCE [LARGE SCALE GENOMIC DNA]</scope>
    <source>
        <strain evidence="3 4">NBRC 107702</strain>
    </source>
</reference>
<name>A0A6F8Y901_9ACTN</name>
<evidence type="ECO:0000313" key="3">
    <source>
        <dbReference type="EMBL" id="BCB82509.1"/>
    </source>
</evidence>
<dbReference type="RefSeq" id="WP_173042017.1">
    <property type="nucleotide sequence ID" value="NZ_AP022870.1"/>
</dbReference>
<feature type="region of interest" description="Disordered" evidence="1">
    <location>
        <begin position="105"/>
        <end position="151"/>
    </location>
</feature>
<feature type="compositionally biased region" description="Basic and acidic residues" evidence="1">
    <location>
        <begin position="339"/>
        <end position="349"/>
    </location>
</feature>
<feature type="region of interest" description="Disordered" evidence="1">
    <location>
        <begin position="1"/>
        <end position="39"/>
    </location>
</feature>
<feature type="region of interest" description="Disordered" evidence="1">
    <location>
        <begin position="384"/>
        <end position="403"/>
    </location>
</feature>
<protein>
    <recommendedName>
        <fullName evidence="2">Tox-PL domain-containing protein</fullName>
    </recommendedName>
</protein>
<proteinExistence type="predicted"/>
<feature type="region of interest" description="Disordered" evidence="1">
    <location>
        <begin position="248"/>
        <end position="379"/>
    </location>
</feature>
<feature type="region of interest" description="Disordered" evidence="1">
    <location>
        <begin position="51"/>
        <end position="78"/>
    </location>
</feature>
<feature type="domain" description="Tox-PL" evidence="2">
    <location>
        <begin position="83"/>
        <end position="227"/>
    </location>
</feature>
<evidence type="ECO:0000256" key="1">
    <source>
        <dbReference type="SAM" id="MobiDB-lite"/>
    </source>
</evidence>
<gene>
    <name evidence="3" type="ORF">Pflav_089190</name>
</gene>
<dbReference type="EMBL" id="AP022870">
    <property type="protein sequence ID" value="BCB82509.1"/>
    <property type="molecule type" value="Genomic_DNA"/>
</dbReference>
<feature type="compositionally biased region" description="Polar residues" evidence="1">
    <location>
        <begin position="51"/>
        <end position="61"/>
    </location>
</feature>
<dbReference type="KEGG" id="pfla:Pflav_089190"/>
<dbReference type="InterPro" id="IPR028908">
    <property type="entry name" value="Tox-PL_dom"/>
</dbReference>
<feature type="region of interest" description="Disordered" evidence="1">
    <location>
        <begin position="773"/>
        <end position="800"/>
    </location>
</feature>
<dbReference type="Pfam" id="PF15644">
    <property type="entry name" value="Gln_amidase"/>
    <property type="match status" value="1"/>
</dbReference>
<sequence length="800" mass="84962">MGPGGQLGPLTDPGALAPGVPSLDTTRTTGPDHLGPIEDPQFQADIEQSLDTGSGYQTGADPSTHPYGRLVNDGGPNMPGRNNNCLDSSLAALSSFYGDPRVSAPRWPDVLPDGTPDTTSGEADGVDRAENWLGGTWDGPSSPMPGDPAGRAAAVAGQYADLHAQIAAAGPGASALVIADWLDFDSATGQVSTDANGDVVPSTSSHAFVIVYPHGASGPVWWDPQHGQTWTSPPTHYMADTHTLWSMRGDSLGAPPAPAAPSTTSTPPAPAARPTTNIEGTPYDTAGTPDHGGRSPDADQSADRGGPGGDPAPVRERLAGEGGPDGRGTQPGDATGSGELHHRPERDGDGPVQPVDQDPDGAVQRGEAGGPADRSADLAGADDAPAVADGQAPQGGPAPHATDQAYLDALDPADAGALQTALDAAGPVARQMRADLTEVADALRRDFGTTDVEVIGNGENDVKGLVSLARKYVIEGDVAGILVEGDTAPVDAFLRQANDLARFSLRAPEGPEYDAVVTAALERLQAEPYNYRYDPADDKSFWRPGNRFYGRNVTLRNPDGHAIELQFPTQASWDAGKLTHDAYERVRLDRPDPVTQESLPPHERVRAFLEILKVNRDADLAHRIPGGMDPALGKDTSFAKWIAARSEVWTRYEGWLADHGLTFADDVRAHGLGVEDFPVAPRWCRKARSMTASFKYFALYRREDRTDPPVGLLAEGSLAPDRRLVTVGWSHRHRTWTEASASLNWISTSLDWTDRFETVDRATAERIARESLGVELPSEEEMQRIGEGPSVTFQRPTQQP</sequence>
<organism evidence="3 4">
    <name type="scientific">Phytohabitans flavus</name>
    <dbReference type="NCBI Taxonomy" id="1076124"/>
    <lineage>
        <taxon>Bacteria</taxon>
        <taxon>Bacillati</taxon>
        <taxon>Actinomycetota</taxon>
        <taxon>Actinomycetes</taxon>
        <taxon>Micromonosporales</taxon>
        <taxon>Micromonosporaceae</taxon>
    </lineage>
</organism>
<evidence type="ECO:0000259" key="2">
    <source>
        <dbReference type="Pfam" id="PF15644"/>
    </source>
</evidence>
<feature type="compositionally biased region" description="Polar residues" evidence="1">
    <location>
        <begin position="791"/>
        <end position="800"/>
    </location>
</feature>
<dbReference type="Proteomes" id="UP000502508">
    <property type="component" value="Chromosome"/>
</dbReference>